<keyword evidence="1 3" id="KW-0963">Cytoplasm</keyword>
<dbReference type="InterPro" id="IPR028989">
    <property type="entry name" value="RimP_N"/>
</dbReference>
<protein>
    <recommendedName>
        <fullName evidence="3">Ribosome maturation factor RimP</fullName>
    </recommendedName>
</protein>
<dbReference type="Pfam" id="PF02576">
    <property type="entry name" value="RimP_N"/>
    <property type="match status" value="1"/>
</dbReference>
<comment type="similarity">
    <text evidence="3">Belongs to the RimP family.</text>
</comment>
<dbReference type="HAMAP" id="MF_01077">
    <property type="entry name" value="RimP"/>
    <property type="match status" value="1"/>
</dbReference>
<dbReference type="Proteomes" id="UP000823636">
    <property type="component" value="Unassembled WGS sequence"/>
</dbReference>
<dbReference type="Pfam" id="PF17384">
    <property type="entry name" value="DUF150_C"/>
    <property type="match status" value="1"/>
</dbReference>
<comment type="caution">
    <text evidence="6">The sequence shown here is derived from an EMBL/GenBank/DDBJ whole genome shotgun (WGS) entry which is preliminary data.</text>
</comment>
<evidence type="ECO:0000256" key="1">
    <source>
        <dbReference type="ARBA" id="ARBA00022490"/>
    </source>
</evidence>
<evidence type="ECO:0000259" key="4">
    <source>
        <dbReference type="Pfam" id="PF02576"/>
    </source>
</evidence>
<proteinExistence type="inferred from homology"/>
<dbReference type="Gene3D" id="2.30.30.180">
    <property type="entry name" value="Ribosome maturation factor RimP, C-terminal domain"/>
    <property type="match status" value="1"/>
</dbReference>
<dbReference type="GO" id="GO:0005829">
    <property type="term" value="C:cytosol"/>
    <property type="evidence" value="ECO:0007669"/>
    <property type="project" value="TreeGrafter"/>
</dbReference>
<evidence type="ECO:0000313" key="6">
    <source>
        <dbReference type="EMBL" id="MBO8438481.1"/>
    </source>
</evidence>
<feature type="domain" description="Ribosome maturation factor RimP N-terminal" evidence="4">
    <location>
        <begin position="12"/>
        <end position="75"/>
    </location>
</feature>
<sequence>MIETAKVKEVVEEFLGQGSTYLVDVTVTPGNDIVVTVDDDEYVDVEMCERLHRHIESRFDREEEDYSLEVGSAGITAPFVMPRQYRKNIGEEVEVLTADGKKFRGELVSVSDEGFTVSVTRKEKPEGAKRKIEVTEEIPYKYSQVKYVKKSIIFK</sequence>
<name>A0A9D9E5E6_9BACT</name>
<dbReference type="AlphaFoldDB" id="A0A9D9E5E6"/>
<reference evidence="6" key="2">
    <citation type="journal article" date="2021" name="PeerJ">
        <title>Extensive microbial diversity within the chicken gut microbiome revealed by metagenomics and culture.</title>
        <authorList>
            <person name="Gilroy R."/>
            <person name="Ravi A."/>
            <person name="Getino M."/>
            <person name="Pursley I."/>
            <person name="Horton D.L."/>
            <person name="Alikhan N.F."/>
            <person name="Baker D."/>
            <person name="Gharbi K."/>
            <person name="Hall N."/>
            <person name="Watson M."/>
            <person name="Adriaenssens E.M."/>
            <person name="Foster-Nyarko E."/>
            <person name="Jarju S."/>
            <person name="Secka A."/>
            <person name="Antonio M."/>
            <person name="Oren A."/>
            <person name="Chaudhuri R.R."/>
            <person name="La Ragione R."/>
            <person name="Hildebrand F."/>
            <person name="Pallen M.J."/>
        </authorList>
    </citation>
    <scope>NUCLEOTIDE SEQUENCE</scope>
    <source>
        <strain evidence="6">G3-4614</strain>
    </source>
</reference>
<accession>A0A9D9E5E6</accession>
<dbReference type="InterPro" id="IPR003728">
    <property type="entry name" value="Ribosome_maturation_RimP"/>
</dbReference>
<comment type="subcellular location">
    <subcellularLocation>
        <location evidence="3">Cytoplasm</location>
    </subcellularLocation>
</comment>
<dbReference type="SUPFAM" id="SSF75420">
    <property type="entry name" value="YhbC-like, N-terminal domain"/>
    <property type="match status" value="1"/>
</dbReference>
<organism evidence="6 7">
    <name type="scientific">Candidatus Caccoplasma merdipullorum</name>
    <dbReference type="NCBI Taxonomy" id="2840718"/>
    <lineage>
        <taxon>Bacteria</taxon>
        <taxon>Pseudomonadati</taxon>
        <taxon>Bacteroidota</taxon>
        <taxon>Bacteroidia</taxon>
        <taxon>Bacteroidales</taxon>
        <taxon>Bacteroidaceae</taxon>
        <taxon>Bacteroidaceae incertae sedis</taxon>
        <taxon>Candidatus Caccoplasma</taxon>
    </lineage>
</organism>
<dbReference type="EMBL" id="JADIMW010000067">
    <property type="protein sequence ID" value="MBO8438481.1"/>
    <property type="molecule type" value="Genomic_DNA"/>
</dbReference>
<evidence type="ECO:0000313" key="7">
    <source>
        <dbReference type="Proteomes" id="UP000823636"/>
    </source>
</evidence>
<dbReference type="GO" id="GO:0000028">
    <property type="term" value="P:ribosomal small subunit assembly"/>
    <property type="evidence" value="ECO:0007669"/>
    <property type="project" value="TreeGrafter"/>
</dbReference>
<dbReference type="PANTHER" id="PTHR33867">
    <property type="entry name" value="RIBOSOME MATURATION FACTOR RIMP"/>
    <property type="match status" value="1"/>
</dbReference>
<dbReference type="InterPro" id="IPR035956">
    <property type="entry name" value="RimP_N_sf"/>
</dbReference>
<dbReference type="GO" id="GO:0006412">
    <property type="term" value="P:translation"/>
    <property type="evidence" value="ECO:0007669"/>
    <property type="project" value="TreeGrafter"/>
</dbReference>
<feature type="domain" description="Ribosome maturation factor RimP C-terminal" evidence="5">
    <location>
        <begin position="82"/>
        <end position="125"/>
    </location>
</feature>
<evidence type="ECO:0000256" key="2">
    <source>
        <dbReference type="ARBA" id="ARBA00022517"/>
    </source>
</evidence>
<dbReference type="Gene3D" id="3.30.300.70">
    <property type="entry name" value="RimP-like superfamily, N-terminal"/>
    <property type="match status" value="1"/>
</dbReference>
<evidence type="ECO:0000256" key="3">
    <source>
        <dbReference type="HAMAP-Rule" id="MF_01077"/>
    </source>
</evidence>
<dbReference type="PANTHER" id="PTHR33867:SF1">
    <property type="entry name" value="RIBOSOME MATURATION FACTOR RIMP"/>
    <property type="match status" value="1"/>
</dbReference>
<dbReference type="NCBIfam" id="NF002531">
    <property type="entry name" value="PRK02001.1"/>
    <property type="match status" value="1"/>
</dbReference>
<reference evidence="6" key="1">
    <citation type="submission" date="2020-10" db="EMBL/GenBank/DDBJ databases">
        <authorList>
            <person name="Gilroy R."/>
        </authorList>
    </citation>
    <scope>NUCLEOTIDE SEQUENCE</scope>
    <source>
        <strain evidence="6">G3-4614</strain>
    </source>
</reference>
<keyword evidence="2 3" id="KW-0690">Ribosome biogenesis</keyword>
<evidence type="ECO:0000259" key="5">
    <source>
        <dbReference type="Pfam" id="PF17384"/>
    </source>
</evidence>
<dbReference type="InterPro" id="IPR028998">
    <property type="entry name" value="RimP_C"/>
</dbReference>
<gene>
    <name evidence="3 6" type="primary">rimP</name>
    <name evidence="6" type="ORF">IAC54_06245</name>
</gene>
<comment type="function">
    <text evidence="3">Required for maturation of 30S ribosomal subunits.</text>
</comment>